<feature type="transmembrane region" description="Helical" evidence="8">
    <location>
        <begin position="295"/>
        <end position="316"/>
    </location>
</feature>
<evidence type="ECO:0000313" key="9">
    <source>
        <dbReference type="EMBL" id="KAK6503646.1"/>
    </source>
</evidence>
<gene>
    <name evidence="9" type="ORF">TWF481_008652</name>
</gene>
<feature type="region of interest" description="Disordered" evidence="7">
    <location>
        <begin position="263"/>
        <end position="284"/>
    </location>
</feature>
<accession>A0AAV9W9B1</accession>
<evidence type="ECO:0000256" key="5">
    <source>
        <dbReference type="ARBA" id="ARBA00022989"/>
    </source>
</evidence>
<feature type="transmembrane region" description="Helical" evidence="8">
    <location>
        <begin position="340"/>
        <end position="369"/>
    </location>
</feature>
<dbReference type="GO" id="GO:0000329">
    <property type="term" value="C:fungal-type vacuole membrane"/>
    <property type="evidence" value="ECO:0007669"/>
    <property type="project" value="TreeGrafter"/>
</dbReference>
<feature type="transmembrane region" description="Helical" evidence="8">
    <location>
        <begin position="390"/>
        <end position="410"/>
    </location>
</feature>
<name>A0AAV9W9B1_9PEZI</name>
<feature type="transmembrane region" description="Helical" evidence="8">
    <location>
        <begin position="152"/>
        <end position="173"/>
    </location>
</feature>
<dbReference type="EMBL" id="JAVHJL010000005">
    <property type="protein sequence ID" value="KAK6503646.1"/>
    <property type="molecule type" value="Genomic_DNA"/>
</dbReference>
<protein>
    <submittedName>
        <fullName evidence="9">Uncharacterized protein</fullName>
    </submittedName>
</protein>
<comment type="subcellular location">
    <subcellularLocation>
        <location evidence="1">Membrane</location>
        <topology evidence="1">Multi-pass membrane protein</topology>
    </subcellularLocation>
</comment>
<feature type="region of interest" description="Disordered" evidence="7">
    <location>
        <begin position="1"/>
        <end position="34"/>
    </location>
</feature>
<feature type="transmembrane region" description="Helical" evidence="8">
    <location>
        <begin position="637"/>
        <end position="655"/>
    </location>
</feature>
<feature type="region of interest" description="Disordered" evidence="7">
    <location>
        <begin position="440"/>
        <end position="459"/>
    </location>
</feature>
<keyword evidence="10" id="KW-1185">Reference proteome</keyword>
<evidence type="ECO:0000256" key="2">
    <source>
        <dbReference type="ARBA" id="ARBA00008807"/>
    </source>
</evidence>
<feature type="transmembrane region" description="Helical" evidence="8">
    <location>
        <begin position="582"/>
        <end position="603"/>
    </location>
</feature>
<dbReference type="PANTHER" id="PTHR31645:SF0">
    <property type="entry name" value="OLIGOPEPTIDE TRANSPORTER YGL114W-RELATED"/>
    <property type="match status" value="1"/>
</dbReference>
<feature type="transmembrane region" description="Helical" evidence="8">
    <location>
        <begin position="121"/>
        <end position="140"/>
    </location>
</feature>
<evidence type="ECO:0000256" key="3">
    <source>
        <dbReference type="ARBA" id="ARBA00022448"/>
    </source>
</evidence>
<dbReference type="NCBIfam" id="TIGR00728">
    <property type="entry name" value="OPT_sfam"/>
    <property type="match status" value="1"/>
</dbReference>
<evidence type="ECO:0000256" key="8">
    <source>
        <dbReference type="SAM" id="Phobius"/>
    </source>
</evidence>
<keyword evidence="3" id="KW-0813">Transport</keyword>
<dbReference type="Proteomes" id="UP001370758">
    <property type="component" value="Unassembled WGS sequence"/>
</dbReference>
<keyword evidence="6 8" id="KW-0472">Membrane</keyword>
<evidence type="ECO:0000256" key="1">
    <source>
        <dbReference type="ARBA" id="ARBA00004141"/>
    </source>
</evidence>
<proteinExistence type="inferred from homology"/>
<feature type="transmembrane region" description="Helical" evidence="8">
    <location>
        <begin position="720"/>
        <end position="745"/>
    </location>
</feature>
<keyword evidence="5 8" id="KW-1133">Transmembrane helix</keyword>
<feature type="transmembrane region" description="Helical" evidence="8">
    <location>
        <begin position="85"/>
        <end position="109"/>
    </location>
</feature>
<evidence type="ECO:0000256" key="4">
    <source>
        <dbReference type="ARBA" id="ARBA00022692"/>
    </source>
</evidence>
<dbReference type="GO" id="GO:0035673">
    <property type="term" value="F:oligopeptide transmembrane transporter activity"/>
    <property type="evidence" value="ECO:0007669"/>
    <property type="project" value="InterPro"/>
</dbReference>
<evidence type="ECO:0000256" key="6">
    <source>
        <dbReference type="ARBA" id="ARBA00023136"/>
    </source>
</evidence>
<dbReference type="InterPro" id="IPR004813">
    <property type="entry name" value="OPT"/>
</dbReference>
<sequence length="747" mass="80652">MPDPDIARSLSGPGPSGGSPRNIPKMSGEEDSQFEAGEGEGLLLISDSGLRNNSNTFTVSSVVSNNRSGPDDDEHKNNRYNGRQFTFRGIFVGFIVGTVLAAVNVYFGLQTGWISLMPMPSSLLAFVFFKVASASGLLGFPFSPKENVFVQTVAVAVGCMSLTGGLIGVIPAIEKLLTTEESGPIRLSTPSLIIWSLGLAFFGVIYSVPLRKQFIVREKLKFPSGTATATMISLLHNGQADIRTEGGLRQRRTGAFYRRIREDEEEDTEDHDLQNLPSSSSSSTPNFDWRYQTRILSIAFGVSAVYTLLTFFLPVLRNLPVFGQHAAETWLWALNPSPAYIGQGIIMGQSTTLAMLFGAIIGWGILSPLAKKQGWAPGIVNDWKSGSRGWIVWISLAIMLADSVVSLSILTGDTALPYIKTQLRRRESLRRYLPKFIAVPTDDNDANDEEDEKEEDAPPEEQIGVKTFVVSLLLTTVLCILTIRYTFPQVPIYLTVVSLVVAFVLSVMAARALGQTDLNPVSGISKIAQLFFALIVSKTTGSAVLINLVAGAVSEAAGQQAGDILQDLKTSHLLYASPKAQFYGQLVGAAYGAVISSLLYRLYDRVYTIPSKMFEMPAAIVWIDCSRLLYGEGLPPYAREFCIAFGVVFAVITAIKSRSSKAAGAGWGRYAGWLPGGIAVAIGMYNTPSFTLARVIGGVAEGYWRRRATGAEDMKSRETVLILVASGAIIGEGLASLVNLGLTVLTG</sequence>
<dbReference type="Pfam" id="PF03169">
    <property type="entry name" value="OPT"/>
    <property type="match status" value="1"/>
</dbReference>
<feature type="transmembrane region" description="Helical" evidence="8">
    <location>
        <begin position="463"/>
        <end position="483"/>
    </location>
</feature>
<evidence type="ECO:0000256" key="7">
    <source>
        <dbReference type="SAM" id="MobiDB-lite"/>
    </source>
</evidence>
<comment type="similarity">
    <text evidence="2">Belongs to the oligopeptide OPT transporter family.</text>
</comment>
<comment type="caution">
    <text evidence="9">The sequence shown here is derived from an EMBL/GenBank/DDBJ whole genome shotgun (WGS) entry which is preliminary data.</text>
</comment>
<reference evidence="9 10" key="1">
    <citation type="submission" date="2023-08" db="EMBL/GenBank/DDBJ databases">
        <authorList>
            <person name="Palmer J.M."/>
        </authorList>
    </citation>
    <scope>NUCLEOTIDE SEQUENCE [LARGE SCALE GENOMIC DNA]</scope>
    <source>
        <strain evidence="9 10">TWF481</strain>
    </source>
</reference>
<feature type="compositionally biased region" description="Acidic residues" evidence="7">
    <location>
        <begin position="442"/>
        <end position="459"/>
    </location>
</feature>
<keyword evidence="4 8" id="KW-0812">Transmembrane</keyword>
<evidence type="ECO:0000313" key="10">
    <source>
        <dbReference type="Proteomes" id="UP001370758"/>
    </source>
</evidence>
<dbReference type="PANTHER" id="PTHR31645">
    <property type="entry name" value="OLIGOPEPTIDE TRANSPORTER YGL114W-RELATED"/>
    <property type="match status" value="1"/>
</dbReference>
<dbReference type="InterPro" id="IPR045035">
    <property type="entry name" value="YSL-like"/>
</dbReference>
<feature type="transmembrane region" description="Helical" evidence="8">
    <location>
        <begin position="490"/>
        <end position="510"/>
    </location>
</feature>
<dbReference type="AlphaFoldDB" id="A0AAV9W9B1"/>
<organism evidence="9 10">
    <name type="scientific">Arthrobotrys musiformis</name>
    <dbReference type="NCBI Taxonomy" id="47236"/>
    <lineage>
        <taxon>Eukaryota</taxon>
        <taxon>Fungi</taxon>
        <taxon>Dikarya</taxon>
        <taxon>Ascomycota</taxon>
        <taxon>Pezizomycotina</taxon>
        <taxon>Orbiliomycetes</taxon>
        <taxon>Orbiliales</taxon>
        <taxon>Orbiliaceae</taxon>
        <taxon>Arthrobotrys</taxon>
    </lineage>
</organism>
<feature type="transmembrane region" description="Helical" evidence="8">
    <location>
        <begin position="193"/>
        <end position="210"/>
    </location>
</feature>